<proteinExistence type="predicted"/>
<sequence length="65" mass="7165">MVLITGTQNKITLNWIRLRSLMSFGRLGAKMPLKFGVFTGHECSASTGPNQNKLLTLPGEMETVE</sequence>
<reference evidence="1" key="2">
    <citation type="journal article" date="2015" name="Data Brief">
        <title>Shoot transcriptome of the giant reed, Arundo donax.</title>
        <authorList>
            <person name="Barrero R.A."/>
            <person name="Guerrero F.D."/>
            <person name="Moolhuijzen P."/>
            <person name="Goolsby J.A."/>
            <person name="Tidwell J."/>
            <person name="Bellgard S.E."/>
            <person name="Bellgard M.I."/>
        </authorList>
    </citation>
    <scope>NUCLEOTIDE SEQUENCE</scope>
    <source>
        <tissue evidence="1">Shoot tissue taken approximately 20 cm above the soil surface</tissue>
    </source>
</reference>
<protein>
    <submittedName>
        <fullName evidence="1">Uncharacterized protein</fullName>
    </submittedName>
</protein>
<reference evidence="1" key="1">
    <citation type="submission" date="2014-09" db="EMBL/GenBank/DDBJ databases">
        <authorList>
            <person name="Magalhaes I.L.F."/>
            <person name="Oliveira U."/>
            <person name="Santos F.R."/>
            <person name="Vidigal T.H.D.A."/>
            <person name="Brescovit A.D."/>
            <person name="Santos A.J."/>
        </authorList>
    </citation>
    <scope>NUCLEOTIDE SEQUENCE</scope>
    <source>
        <tissue evidence="1">Shoot tissue taken approximately 20 cm above the soil surface</tissue>
    </source>
</reference>
<name>A0A0A9AHM9_ARUDO</name>
<organism evidence="1">
    <name type="scientific">Arundo donax</name>
    <name type="common">Giant reed</name>
    <name type="synonym">Donax arundinaceus</name>
    <dbReference type="NCBI Taxonomy" id="35708"/>
    <lineage>
        <taxon>Eukaryota</taxon>
        <taxon>Viridiplantae</taxon>
        <taxon>Streptophyta</taxon>
        <taxon>Embryophyta</taxon>
        <taxon>Tracheophyta</taxon>
        <taxon>Spermatophyta</taxon>
        <taxon>Magnoliopsida</taxon>
        <taxon>Liliopsida</taxon>
        <taxon>Poales</taxon>
        <taxon>Poaceae</taxon>
        <taxon>PACMAD clade</taxon>
        <taxon>Arundinoideae</taxon>
        <taxon>Arundineae</taxon>
        <taxon>Arundo</taxon>
    </lineage>
</organism>
<dbReference type="EMBL" id="GBRH01248502">
    <property type="protein sequence ID" value="JAD49393.1"/>
    <property type="molecule type" value="Transcribed_RNA"/>
</dbReference>
<evidence type="ECO:0000313" key="1">
    <source>
        <dbReference type="EMBL" id="JAD49393.1"/>
    </source>
</evidence>
<accession>A0A0A9AHM9</accession>
<dbReference type="AlphaFoldDB" id="A0A0A9AHM9"/>